<dbReference type="PANTHER" id="PTHR13950">
    <property type="entry name" value="RABCONNECTIN-RELATED"/>
    <property type="match status" value="1"/>
</dbReference>
<evidence type="ECO:0000313" key="2">
    <source>
        <dbReference type="EMBL" id="SVP92808.1"/>
    </source>
</evidence>
<evidence type="ECO:0000259" key="1">
    <source>
        <dbReference type="Pfam" id="PF12234"/>
    </source>
</evidence>
<sequence length="1875" mass="218452">MRLKQISQIRKVVKGLELSNRDKCTIEVFDYTEVSLHDKNRSTSSEENGKLTIVSAILKKRQKKNQTEKKIDNTLFVFWLESYQSLIKDLLLSKTSQLENLGFMYAQNSDRTSKTILKNELWSLYHDKSVICSSWKKNYGLPTQINKLFLVTLTKYYMAYIWRFNELQDSFEICIQIPLQNDNYTLNFHCLWMNVESVVSDYNFSKRAFLIFYNTTNTRCYSISTEDLESDFPYNHELKSGDSDIFLPNLNTDDDYSVGSQDYDQSESLEEFYDDTGEEYDNILFHKYEDYVQYFEIYGVDGLFNHRLAVTSEYLLGSNELTMPVKIKLIESVCICDHTFETGLVTLYTSDSLRPNKITTKSPIVVSKWITLKSTNLSNFYKSNSNHNLSSVNSKNVNPNVSGNINGNMKKSDESLDELIGMQISKGLNKILPPVKFILLNENDIRMDLLLSPYDLFLKDDHIRESVDNIVGLVIRYMFHPSTPLYINVNNELVYIENYFINRIKESTKVKNIKVFSGKNETLYIIHSKTGALTAITSKKHDPNDITHHQIHNMNHVISFQVIEYHHQLYFIIFTPYDKESVLLTQYDNESVLLTPYHNDSVILTPYDRESLCKNLSDLTRNEYAQNDGSLYVCGFYKWENYKLNLKGSWLFQRPDPSKYSDEPNGVYDDFDDAIIQFKKWYDSNYFCLLSKFKLISPNDPNITEELDGTEVVYLYMIKSHKIIKWLEITSKYCYDLLTQDKYLLETSGRNDYMIEDLKILIKNRPMRDMYIGESEYQNEPSSDSLENSSTTYSDDVVGELPLFTGCNFENKMFPVYHPESVLTMFKLGLNTLVSKLVNMLVFLFRKILSQLKDNIYCTNSNPYNSEEQSAVLTDDVSGGCNCIIFKTLALKLFCRFNRFFYDYIIKTIYTSNMTHGQNFEENKDAEEPKKTILNDYVVDDEYNQYFKDYCSFRVENEFYLNELIVYLQVIRLIGLSWYEQYQLINILTKYLSTSDDMLLFNSNRDLENVIGSMESTRDEDGDEDLCNLCQNSNILLRIGMEQNSQVVTPDHNILKYLISYMTSLSPSFFSTFPTNKNLTDLDNVFFTKYKEHLDDRFKVNQHIFKDESVTLTRDEDAEENFLIWLLLVKNDHNLLIELDHYYTNTIVTGDSGLSYTEYMDMINVGYWVKNKTTFKYMFENVEKCFRLKVKTYRNIEDFDQFGFYLILQGKVKIFSLLLKSKGFEKFANFLTNDFTQERWKDASVKNAFALISQRRYLLSSAMLILANRIQDAVDVVHQYLNNLSLSILISKLFNFSLQYTFNKIQNKKIKYILLHTHSIDTSPEYSSDNINTLAGSSAKDQDSGRINTQRKEGLKKNLHVEDPLSKQVELLCHNDDSESDHPYDTNMYNTSYTKHSYSNMYNTPYPKHSYNSVYNTMYLKNPYSSGLNEEGRGYNMIGHDLRILDLLSGTVDELILNVSIGIVLKKLDMLDVEQMIRNSSRYYLDKMPMISALLHSFVVNYTSWDKILIYASNFLHFQKFNNFNQKYDYLDYTNQGLNDSYCNSNYYVDDYKYLDGNVLVEFNNYTFKQTHMKCPILKKLSSIISTKHLPRPKGTHTQNSQHTLFSFSGPNLGHLSGSTLDDQNEFVRSGDEIFVMNEETDLVVNVNTLSVVEVLLKIKSTLNMELTLNYYKINSIISIRKYDIDIESIYTRLVNTFIGFLDSNLSIQEFNIPSLQLNLINKLALLAIHSSNLDNSNENQSGTLESDYQSDNEVKDRLDVGLYDSDLNLVNEEIVCVCFVVSLTCVFILVLYKVGLLPQVYNGLYTQLTLLNQMKGNNEWLKQFLESVINTIEPSLFANDTFDVEKFNILSTSNNMNTKTQLDDELQLKEYTIL</sequence>
<dbReference type="Pfam" id="PF12234">
    <property type="entry name" value="Rav1p_C"/>
    <property type="match status" value="1"/>
</dbReference>
<dbReference type="PANTHER" id="PTHR13950:SF9">
    <property type="entry name" value="RABCONNECTIN-3A"/>
    <property type="match status" value="1"/>
</dbReference>
<dbReference type="InterPro" id="IPR052208">
    <property type="entry name" value="DmX-like/RAVE_component"/>
</dbReference>
<dbReference type="InterPro" id="IPR022033">
    <property type="entry name" value="Rav1p_C"/>
</dbReference>
<feature type="domain" description="RAVE complex protein Rav1 C-terminal" evidence="1">
    <location>
        <begin position="1163"/>
        <end position="1296"/>
    </location>
</feature>
<dbReference type="GO" id="GO:0043291">
    <property type="term" value="C:RAVE complex"/>
    <property type="evidence" value="ECO:0007669"/>
    <property type="project" value="TreeGrafter"/>
</dbReference>
<dbReference type="EMBL" id="UIVS01000003">
    <property type="protein sequence ID" value="SVP92808.1"/>
    <property type="molecule type" value="Genomic_DNA"/>
</dbReference>
<gene>
    <name evidence="3" type="ORF">TAT_000260400</name>
    <name evidence="2" type="ORF">TAV_000260600</name>
</gene>
<reference evidence="2" key="1">
    <citation type="submission" date="2018-07" db="EMBL/GenBank/DDBJ databases">
        <authorList>
            <person name="Quirk P.G."/>
            <person name="Krulwich T.A."/>
        </authorList>
    </citation>
    <scope>NUCLEOTIDE SEQUENCE</scope>
    <source>
        <strain evidence="2">Anand</strain>
    </source>
</reference>
<accession>A0A3B0NE78</accession>
<organism evidence="2">
    <name type="scientific">Theileria annulata</name>
    <dbReference type="NCBI Taxonomy" id="5874"/>
    <lineage>
        <taxon>Eukaryota</taxon>
        <taxon>Sar</taxon>
        <taxon>Alveolata</taxon>
        <taxon>Apicomplexa</taxon>
        <taxon>Aconoidasida</taxon>
        <taxon>Piroplasmida</taxon>
        <taxon>Theileriidae</taxon>
        <taxon>Theileria</taxon>
    </lineage>
</organism>
<evidence type="ECO:0000313" key="3">
    <source>
        <dbReference type="EMBL" id="SVP93611.1"/>
    </source>
</evidence>
<dbReference type="GO" id="GO:0007035">
    <property type="term" value="P:vacuolar acidification"/>
    <property type="evidence" value="ECO:0007669"/>
    <property type="project" value="TreeGrafter"/>
</dbReference>
<protein>
    <submittedName>
        <fullName evidence="2">RAVE protein 1 C terminal, putative</fullName>
    </submittedName>
</protein>
<name>A0A3B0NE78_THEAN</name>
<dbReference type="EMBL" id="UIVT01000003">
    <property type="protein sequence ID" value="SVP93611.1"/>
    <property type="molecule type" value="Genomic_DNA"/>
</dbReference>
<dbReference type="VEuPathDB" id="PiroplasmaDB:TA04720"/>
<proteinExistence type="predicted"/>